<dbReference type="Pfam" id="PF09286">
    <property type="entry name" value="Pro-kuma_activ"/>
    <property type="match status" value="1"/>
</dbReference>
<comment type="catalytic activity">
    <reaction evidence="1">
        <text>Release of an N-terminal tripeptide from a polypeptide.</text>
        <dbReference type="EC" id="3.4.14.10"/>
    </reaction>
</comment>
<evidence type="ECO:0000256" key="5">
    <source>
        <dbReference type="ARBA" id="ARBA00022670"/>
    </source>
</evidence>
<keyword evidence="7 11" id="KW-0378">Hydrolase</keyword>
<proteinExistence type="predicted"/>
<dbReference type="GO" id="GO:0004252">
    <property type="term" value="F:serine-type endopeptidase activity"/>
    <property type="evidence" value="ECO:0007669"/>
    <property type="project" value="UniProtKB-UniRule"/>
</dbReference>
<keyword evidence="13" id="KW-0732">Signal</keyword>
<dbReference type="InterPro" id="IPR023828">
    <property type="entry name" value="Peptidase_S8_Ser-AS"/>
</dbReference>
<feature type="binding site" evidence="11">
    <location>
        <position position="523"/>
    </location>
    <ligand>
        <name>Ca(2+)</name>
        <dbReference type="ChEBI" id="CHEBI:29108"/>
    </ligand>
</feature>
<feature type="region of interest" description="Disordered" evidence="12">
    <location>
        <begin position="170"/>
        <end position="198"/>
    </location>
</feature>
<organism evidence="15 16">
    <name type="scientific">Mycena metata</name>
    <dbReference type="NCBI Taxonomy" id="1033252"/>
    <lineage>
        <taxon>Eukaryota</taxon>
        <taxon>Fungi</taxon>
        <taxon>Dikarya</taxon>
        <taxon>Basidiomycota</taxon>
        <taxon>Agaricomycotina</taxon>
        <taxon>Agaricomycetes</taxon>
        <taxon>Agaricomycetidae</taxon>
        <taxon>Agaricales</taxon>
        <taxon>Marasmiineae</taxon>
        <taxon>Mycenaceae</taxon>
        <taxon>Mycena</taxon>
    </lineage>
</organism>
<feature type="active site" description="Charge relay system" evidence="11">
    <location>
        <position position="481"/>
    </location>
</feature>
<name>A0AAD7N9K0_9AGAR</name>
<dbReference type="Pfam" id="PF00082">
    <property type="entry name" value="Peptidase_S8"/>
    <property type="match status" value="1"/>
</dbReference>
<protein>
    <recommendedName>
        <fullName evidence="4">tripeptidyl-peptidase II</fullName>
        <ecNumber evidence="4">3.4.14.10</ecNumber>
    </recommendedName>
</protein>
<evidence type="ECO:0000313" key="15">
    <source>
        <dbReference type="EMBL" id="KAJ7751459.1"/>
    </source>
</evidence>
<dbReference type="EMBL" id="JARKIB010000062">
    <property type="protein sequence ID" value="KAJ7751459.1"/>
    <property type="molecule type" value="Genomic_DNA"/>
</dbReference>
<dbReference type="PROSITE" id="PS00138">
    <property type="entry name" value="SUBTILASE_SER"/>
    <property type="match status" value="1"/>
</dbReference>
<dbReference type="GO" id="GO:0008240">
    <property type="term" value="F:tripeptidyl-peptidase activity"/>
    <property type="evidence" value="ECO:0007669"/>
    <property type="project" value="UniProtKB-EC"/>
</dbReference>
<dbReference type="InterPro" id="IPR015366">
    <property type="entry name" value="S53_propep"/>
</dbReference>
<keyword evidence="9 11" id="KW-0106">Calcium</keyword>
<dbReference type="EC" id="3.4.14.10" evidence="4"/>
<dbReference type="CDD" id="cd04056">
    <property type="entry name" value="Peptidases_S53"/>
    <property type="match status" value="1"/>
</dbReference>
<keyword evidence="5 11" id="KW-0645">Protease</keyword>
<evidence type="ECO:0000256" key="4">
    <source>
        <dbReference type="ARBA" id="ARBA00012462"/>
    </source>
</evidence>
<reference evidence="15" key="1">
    <citation type="submission" date="2023-03" db="EMBL/GenBank/DDBJ databases">
        <title>Massive genome expansion in bonnet fungi (Mycena s.s.) driven by repeated elements and novel gene families across ecological guilds.</title>
        <authorList>
            <consortium name="Lawrence Berkeley National Laboratory"/>
            <person name="Harder C.B."/>
            <person name="Miyauchi S."/>
            <person name="Viragh M."/>
            <person name="Kuo A."/>
            <person name="Thoen E."/>
            <person name="Andreopoulos B."/>
            <person name="Lu D."/>
            <person name="Skrede I."/>
            <person name="Drula E."/>
            <person name="Henrissat B."/>
            <person name="Morin E."/>
            <person name="Kohler A."/>
            <person name="Barry K."/>
            <person name="LaButti K."/>
            <person name="Morin E."/>
            <person name="Salamov A."/>
            <person name="Lipzen A."/>
            <person name="Mereny Z."/>
            <person name="Hegedus B."/>
            <person name="Baldrian P."/>
            <person name="Stursova M."/>
            <person name="Weitz H."/>
            <person name="Taylor A."/>
            <person name="Grigoriev I.V."/>
            <person name="Nagy L.G."/>
            <person name="Martin F."/>
            <person name="Kauserud H."/>
        </authorList>
    </citation>
    <scope>NUCLEOTIDE SEQUENCE</scope>
    <source>
        <strain evidence="15">CBHHK182m</strain>
    </source>
</reference>
<accession>A0AAD7N9K0</accession>
<evidence type="ECO:0000256" key="3">
    <source>
        <dbReference type="ARBA" id="ARBA00004239"/>
    </source>
</evidence>
<dbReference type="SUPFAM" id="SSF52743">
    <property type="entry name" value="Subtilisin-like"/>
    <property type="match status" value="1"/>
</dbReference>
<evidence type="ECO:0000313" key="16">
    <source>
        <dbReference type="Proteomes" id="UP001215598"/>
    </source>
</evidence>
<feature type="compositionally biased region" description="Polar residues" evidence="12">
    <location>
        <begin position="188"/>
        <end position="198"/>
    </location>
</feature>
<feature type="binding site" evidence="11">
    <location>
        <position position="546"/>
    </location>
    <ligand>
        <name>Ca(2+)</name>
        <dbReference type="ChEBI" id="CHEBI:29108"/>
    </ligand>
</feature>
<evidence type="ECO:0000256" key="10">
    <source>
        <dbReference type="ARBA" id="ARBA00023145"/>
    </source>
</evidence>
<evidence type="ECO:0000256" key="7">
    <source>
        <dbReference type="ARBA" id="ARBA00022801"/>
    </source>
</evidence>
<feature type="active site" description="Charge relay system" evidence="11">
    <location>
        <position position="278"/>
    </location>
</feature>
<dbReference type="GO" id="GO:0006508">
    <property type="term" value="P:proteolysis"/>
    <property type="evidence" value="ECO:0007669"/>
    <property type="project" value="UniProtKB-KW"/>
</dbReference>
<feature type="domain" description="Peptidase S53" evidence="14">
    <location>
        <begin position="202"/>
        <end position="567"/>
    </location>
</feature>
<dbReference type="PANTHER" id="PTHR14218:SF15">
    <property type="entry name" value="TRIPEPTIDYL-PEPTIDASE 1"/>
    <property type="match status" value="1"/>
</dbReference>
<dbReference type="InterPro" id="IPR050819">
    <property type="entry name" value="Tripeptidyl-peptidase_I"/>
</dbReference>
<evidence type="ECO:0000256" key="11">
    <source>
        <dbReference type="PROSITE-ProRule" id="PRU01032"/>
    </source>
</evidence>
<keyword evidence="6 11" id="KW-0479">Metal-binding</keyword>
<evidence type="ECO:0000256" key="13">
    <source>
        <dbReference type="SAM" id="SignalP"/>
    </source>
</evidence>
<feature type="signal peptide" evidence="13">
    <location>
        <begin position="1"/>
        <end position="17"/>
    </location>
</feature>
<keyword evidence="10" id="KW-0865">Zymogen</keyword>
<dbReference type="InterPro" id="IPR030400">
    <property type="entry name" value="Sedolisin_dom"/>
</dbReference>
<dbReference type="CDD" id="cd11377">
    <property type="entry name" value="Pro-peptidase_S53"/>
    <property type="match status" value="1"/>
</dbReference>
<dbReference type="AlphaFoldDB" id="A0AAD7N9K0"/>
<sequence>MALKLLAVLSFSLLVSAGGMVVHESRRAAPAGFVKQGTAPANATITLRVGLASNNVGGLEERLMSIATPGSAEFRHWLAMDEVKAFMKPSVETLSAFDSFATANGLSPSVISPSGDWASITLPISQANDLFAAQFQVFTHPSLAQPIMRTLSVSLPSELVGHVDVLHPTTAFPDPNPRLGSAGPADTPQPSQSCNSNTDDGIITPACIQTLYGIPATAATRSDNVLLVTGYANEFAQNADLAEFLSLLRPDISPNKTFTVLTTDNGTNTQDANVTSSEANLDIQYAAGIATGVPLQFLSVGNSFSNADFMTGLMDTTTFLQGVANPPTVMTTSYGLNEALFGSSVATKICNGYMALGARGISVLFSSGDGGVRGLHDSPKLCQNDTFIPTFPASCPFVSSVGGTQGFAPEQALNLSSGGFSNIFPVPSYQTEAVGKYLETLPSDFPGQFNRTGRGFPDISAQGLNFEIVFGGATLLDSGTSASAPTMAAIIALINDRLLAAGKPPLGFLNPFIYSKAANAFTDITTGRNPGYHCNDSSSAFEAVVGWDPITGFGTPKFSELLAAAME</sequence>
<dbReference type="InterPro" id="IPR000209">
    <property type="entry name" value="Peptidase_S8/S53_dom"/>
</dbReference>
<comment type="function">
    <text evidence="2">Secreted tripeptidyl-peptidase which degrades proteins at acidic pHs and is involved in virulence.</text>
</comment>
<evidence type="ECO:0000256" key="12">
    <source>
        <dbReference type="SAM" id="MobiDB-lite"/>
    </source>
</evidence>
<dbReference type="SUPFAM" id="SSF54897">
    <property type="entry name" value="Protease propeptides/inhibitors"/>
    <property type="match status" value="1"/>
</dbReference>
<dbReference type="Gene3D" id="3.40.50.200">
    <property type="entry name" value="Peptidase S8/S53 domain"/>
    <property type="match status" value="1"/>
</dbReference>
<feature type="active site" description="Charge relay system" evidence="11">
    <location>
        <position position="282"/>
    </location>
</feature>
<gene>
    <name evidence="15" type="ORF">B0H16DRAFT_1318092</name>
</gene>
<evidence type="ECO:0000256" key="1">
    <source>
        <dbReference type="ARBA" id="ARBA00001910"/>
    </source>
</evidence>
<dbReference type="PANTHER" id="PTHR14218">
    <property type="entry name" value="PROTEASE S8 TRIPEPTIDYL PEPTIDASE I CLN2"/>
    <property type="match status" value="1"/>
</dbReference>
<evidence type="ECO:0000256" key="2">
    <source>
        <dbReference type="ARBA" id="ARBA00002451"/>
    </source>
</evidence>
<feature type="binding site" evidence="11">
    <location>
        <position position="524"/>
    </location>
    <ligand>
        <name>Ca(2+)</name>
        <dbReference type="ChEBI" id="CHEBI:29108"/>
    </ligand>
</feature>
<dbReference type="GO" id="GO:0046872">
    <property type="term" value="F:metal ion binding"/>
    <property type="evidence" value="ECO:0007669"/>
    <property type="project" value="UniProtKB-UniRule"/>
</dbReference>
<evidence type="ECO:0000256" key="8">
    <source>
        <dbReference type="ARBA" id="ARBA00022825"/>
    </source>
</evidence>
<keyword evidence="8 11" id="KW-0720">Serine protease</keyword>
<dbReference type="SMART" id="SM00944">
    <property type="entry name" value="Pro-kuma_activ"/>
    <property type="match status" value="1"/>
</dbReference>
<comment type="cofactor">
    <cofactor evidence="11">
        <name>Ca(2+)</name>
        <dbReference type="ChEBI" id="CHEBI:29108"/>
    </cofactor>
    <text evidence="11">Binds 1 Ca(2+) ion per subunit.</text>
</comment>
<evidence type="ECO:0000256" key="6">
    <source>
        <dbReference type="ARBA" id="ARBA00022723"/>
    </source>
</evidence>
<dbReference type="GO" id="GO:0005576">
    <property type="term" value="C:extracellular region"/>
    <property type="evidence" value="ECO:0007669"/>
    <property type="project" value="UniProtKB-SubCell"/>
</dbReference>
<dbReference type="PROSITE" id="PS51695">
    <property type="entry name" value="SEDOLISIN"/>
    <property type="match status" value="1"/>
</dbReference>
<feature type="chain" id="PRO_5042296952" description="tripeptidyl-peptidase II" evidence="13">
    <location>
        <begin position="18"/>
        <end position="567"/>
    </location>
</feature>
<feature type="binding site" evidence="11">
    <location>
        <position position="548"/>
    </location>
    <ligand>
        <name>Ca(2+)</name>
        <dbReference type="ChEBI" id="CHEBI:29108"/>
    </ligand>
</feature>
<evidence type="ECO:0000256" key="9">
    <source>
        <dbReference type="ARBA" id="ARBA00022837"/>
    </source>
</evidence>
<dbReference type="Proteomes" id="UP001215598">
    <property type="component" value="Unassembled WGS sequence"/>
</dbReference>
<comment type="subcellular location">
    <subcellularLocation>
        <location evidence="3">Secreted</location>
        <location evidence="3">Extracellular space</location>
    </subcellularLocation>
</comment>
<dbReference type="InterPro" id="IPR036852">
    <property type="entry name" value="Peptidase_S8/S53_dom_sf"/>
</dbReference>
<keyword evidence="16" id="KW-1185">Reference proteome</keyword>
<evidence type="ECO:0000259" key="14">
    <source>
        <dbReference type="PROSITE" id="PS51695"/>
    </source>
</evidence>
<comment type="caution">
    <text evidence="15">The sequence shown here is derived from an EMBL/GenBank/DDBJ whole genome shotgun (WGS) entry which is preliminary data.</text>
</comment>